<accession>A0ABM9NE09</accession>
<evidence type="ECO:0000313" key="2">
    <source>
        <dbReference type="Proteomes" id="UP001497493"/>
    </source>
</evidence>
<keyword evidence="2" id="KW-1185">Reference proteome</keyword>
<dbReference type="Proteomes" id="UP001497493">
    <property type="component" value="Chromosome"/>
</dbReference>
<proteinExistence type="predicted"/>
<protein>
    <submittedName>
        <fullName evidence="1">Uncharacterized protein</fullName>
    </submittedName>
</protein>
<name>A0ABM9NE09_9GAMM</name>
<reference evidence="1 2" key="1">
    <citation type="submission" date="2024-04" db="EMBL/GenBank/DDBJ databases">
        <authorList>
            <person name="Cremers G."/>
        </authorList>
    </citation>
    <scope>NUCLEOTIDE SEQUENCE [LARGE SCALE GENOMIC DNA]</scope>
    <source>
        <strain evidence="1">MeCH1-AG</strain>
    </source>
</reference>
<gene>
    <name evidence="1" type="ORF">MECH1_V1_0033</name>
</gene>
<evidence type="ECO:0000313" key="1">
    <source>
        <dbReference type="EMBL" id="CAL1238821.1"/>
    </source>
</evidence>
<sequence>MPQVPQLLFLFVAKYPTHKENTDGDNYDSDHDTHWGPHFFNQIEYGSHIQPTMNRIIG</sequence>
<dbReference type="EMBL" id="OZ026884">
    <property type="protein sequence ID" value="CAL1238821.1"/>
    <property type="molecule type" value="Genomic_DNA"/>
</dbReference>
<organism evidence="1 2">
    <name type="scientific">Candidatus Methylocalor cossyra</name>
    <dbReference type="NCBI Taxonomy" id="3108543"/>
    <lineage>
        <taxon>Bacteria</taxon>
        <taxon>Pseudomonadati</taxon>
        <taxon>Pseudomonadota</taxon>
        <taxon>Gammaproteobacteria</taxon>
        <taxon>Methylococcales</taxon>
        <taxon>Methylococcaceae</taxon>
        <taxon>Candidatus Methylocalor</taxon>
    </lineage>
</organism>